<protein>
    <recommendedName>
        <fullName evidence="3">VOC domain-containing protein</fullName>
    </recommendedName>
</protein>
<reference evidence="1" key="1">
    <citation type="journal article" date="2023" name="Mol. Phylogenet. Evol.">
        <title>Genome-scale phylogeny and comparative genomics of the fungal order Sordariales.</title>
        <authorList>
            <person name="Hensen N."/>
            <person name="Bonometti L."/>
            <person name="Westerberg I."/>
            <person name="Brannstrom I.O."/>
            <person name="Guillou S."/>
            <person name="Cros-Aarteil S."/>
            <person name="Calhoun S."/>
            <person name="Haridas S."/>
            <person name="Kuo A."/>
            <person name="Mondo S."/>
            <person name="Pangilinan J."/>
            <person name="Riley R."/>
            <person name="LaButti K."/>
            <person name="Andreopoulos B."/>
            <person name="Lipzen A."/>
            <person name="Chen C."/>
            <person name="Yan M."/>
            <person name="Daum C."/>
            <person name="Ng V."/>
            <person name="Clum A."/>
            <person name="Steindorff A."/>
            <person name="Ohm R.A."/>
            <person name="Martin F."/>
            <person name="Silar P."/>
            <person name="Natvig D.O."/>
            <person name="Lalanne C."/>
            <person name="Gautier V."/>
            <person name="Ament-Velasquez S.L."/>
            <person name="Kruys A."/>
            <person name="Hutchinson M.I."/>
            <person name="Powell A.J."/>
            <person name="Barry K."/>
            <person name="Miller A.N."/>
            <person name="Grigoriev I.V."/>
            <person name="Debuchy R."/>
            <person name="Gladieux P."/>
            <person name="Hiltunen Thoren M."/>
            <person name="Johannesson H."/>
        </authorList>
    </citation>
    <scope>NUCLEOTIDE SEQUENCE</scope>
    <source>
        <strain evidence="1">CBS 118394</strain>
    </source>
</reference>
<dbReference type="InterPro" id="IPR029068">
    <property type="entry name" value="Glyas_Bleomycin-R_OHBP_Dase"/>
</dbReference>
<accession>A0AAE0I3I9</accession>
<dbReference type="Gene3D" id="3.10.180.10">
    <property type="entry name" value="2,3-Dihydroxybiphenyl 1,2-Dioxygenase, domain 1"/>
    <property type="match status" value="1"/>
</dbReference>
<evidence type="ECO:0000313" key="2">
    <source>
        <dbReference type="Proteomes" id="UP001283341"/>
    </source>
</evidence>
<evidence type="ECO:0000313" key="1">
    <source>
        <dbReference type="EMBL" id="KAK3317902.1"/>
    </source>
</evidence>
<name>A0AAE0I3I9_9PEZI</name>
<sequence length="103" mass="11593">MAPPELGQIIESVLYTSDVEQLAAWYRDFLSLHAFIESPAVVGFSRPNNTIPHGTETGPGQLRSFACSDADDLGRWREHFEVSRGGKFIYVKDWEGQVVEIHD</sequence>
<keyword evidence="2" id="KW-1185">Reference proteome</keyword>
<gene>
    <name evidence="1" type="ORF">B0H66DRAFT_574982</name>
</gene>
<reference evidence="1" key="2">
    <citation type="submission" date="2023-06" db="EMBL/GenBank/DDBJ databases">
        <authorList>
            <consortium name="Lawrence Berkeley National Laboratory"/>
            <person name="Haridas S."/>
            <person name="Hensen N."/>
            <person name="Bonometti L."/>
            <person name="Westerberg I."/>
            <person name="Brannstrom I.O."/>
            <person name="Guillou S."/>
            <person name="Cros-Aarteil S."/>
            <person name="Calhoun S."/>
            <person name="Kuo A."/>
            <person name="Mondo S."/>
            <person name="Pangilinan J."/>
            <person name="Riley R."/>
            <person name="Labutti K."/>
            <person name="Andreopoulos B."/>
            <person name="Lipzen A."/>
            <person name="Chen C."/>
            <person name="Yanf M."/>
            <person name="Daum C."/>
            <person name="Ng V."/>
            <person name="Clum A."/>
            <person name="Steindorff A."/>
            <person name="Ohm R."/>
            <person name="Martin F."/>
            <person name="Silar P."/>
            <person name="Natvig D."/>
            <person name="Lalanne C."/>
            <person name="Gautier V."/>
            <person name="Ament-Velasquez S.L."/>
            <person name="Kruys A."/>
            <person name="Hutchinson M.I."/>
            <person name="Powell A.J."/>
            <person name="Barry K."/>
            <person name="Miller A.N."/>
            <person name="Grigoriev I.V."/>
            <person name="Debuchy R."/>
            <person name="Gladieux P."/>
            <person name="Thoren M.H."/>
            <person name="Johannesson H."/>
        </authorList>
    </citation>
    <scope>NUCLEOTIDE SEQUENCE</scope>
    <source>
        <strain evidence="1">CBS 118394</strain>
    </source>
</reference>
<dbReference type="AlphaFoldDB" id="A0AAE0I3I9"/>
<dbReference type="Proteomes" id="UP001283341">
    <property type="component" value="Unassembled WGS sequence"/>
</dbReference>
<comment type="caution">
    <text evidence="1">The sequence shown here is derived from an EMBL/GenBank/DDBJ whole genome shotgun (WGS) entry which is preliminary data.</text>
</comment>
<organism evidence="1 2">
    <name type="scientific">Apodospora peruviana</name>
    <dbReference type="NCBI Taxonomy" id="516989"/>
    <lineage>
        <taxon>Eukaryota</taxon>
        <taxon>Fungi</taxon>
        <taxon>Dikarya</taxon>
        <taxon>Ascomycota</taxon>
        <taxon>Pezizomycotina</taxon>
        <taxon>Sordariomycetes</taxon>
        <taxon>Sordariomycetidae</taxon>
        <taxon>Sordariales</taxon>
        <taxon>Lasiosphaeriaceae</taxon>
        <taxon>Apodospora</taxon>
    </lineage>
</organism>
<dbReference type="EMBL" id="JAUEDM010000004">
    <property type="protein sequence ID" value="KAK3317902.1"/>
    <property type="molecule type" value="Genomic_DNA"/>
</dbReference>
<proteinExistence type="predicted"/>
<evidence type="ECO:0008006" key="3">
    <source>
        <dbReference type="Google" id="ProtNLM"/>
    </source>
</evidence>
<dbReference type="SUPFAM" id="SSF54593">
    <property type="entry name" value="Glyoxalase/Bleomycin resistance protein/Dihydroxybiphenyl dioxygenase"/>
    <property type="match status" value="1"/>
</dbReference>